<dbReference type="AlphaFoldDB" id="A0A177IRV6"/>
<reference evidence="4" key="1">
    <citation type="submission" date="2016-02" db="EMBL/GenBank/DDBJ databases">
        <authorList>
            <person name="Kaur G."/>
            <person name="Nair G.R."/>
            <person name="Mayilraj S."/>
        </authorList>
    </citation>
    <scope>NUCLEOTIDE SEQUENCE [LARGE SCALE GENOMIC DNA]</scope>
    <source>
        <strain evidence="4">GA-15</strain>
    </source>
</reference>
<evidence type="ECO:0000259" key="2">
    <source>
        <dbReference type="Pfam" id="PF07853"/>
    </source>
</evidence>
<dbReference type="STRING" id="1705.CA21670_08500"/>
<feature type="domain" description="DUF1648" evidence="2">
    <location>
        <begin position="28"/>
        <end position="73"/>
    </location>
</feature>
<keyword evidence="1" id="KW-0472">Membrane</keyword>
<dbReference type="RefSeq" id="WP_066837722.1">
    <property type="nucleotide sequence ID" value="NZ_LSTQ01000004.1"/>
</dbReference>
<evidence type="ECO:0000313" key="4">
    <source>
        <dbReference type="Proteomes" id="UP000076947"/>
    </source>
</evidence>
<feature type="transmembrane region" description="Helical" evidence="1">
    <location>
        <begin position="20"/>
        <end position="38"/>
    </location>
</feature>
<evidence type="ECO:0000256" key="1">
    <source>
        <dbReference type="SAM" id="Phobius"/>
    </source>
</evidence>
<dbReference type="Proteomes" id="UP000076947">
    <property type="component" value="Unassembled WGS sequence"/>
</dbReference>
<keyword evidence="1" id="KW-0812">Transmembrane</keyword>
<accession>A0A177IRV6</accession>
<name>A0A177IRV6_9CORY</name>
<dbReference type="EMBL" id="LSTQ01000004">
    <property type="protein sequence ID" value="OAH31578.1"/>
    <property type="molecule type" value="Genomic_DNA"/>
</dbReference>
<feature type="transmembrane region" description="Helical" evidence="1">
    <location>
        <begin position="110"/>
        <end position="132"/>
    </location>
</feature>
<dbReference type="OrthoDB" id="9808690at2"/>
<gene>
    <name evidence="3" type="ORF">AYJ05_08385</name>
</gene>
<comment type="caution">
    <text evidence="3">The sequence shown here is derived from an EMBL/GenBank/DDBJ whole genome shotgun (WGS) entry which is preliminary data.</text>
</comment>
<feature type="transmembrane region" description="Helical" evidence="1">
    <location>
        <begin position="66"/>
        <end position="89"/>
    </location>
</feature>
<feature type="transmembrane region" description="Helical" evidence="1">
    <location>
        <begin position="212"/>
        <end position="232"/>
    </location>
</feature>
<keyword evidence="4" id="KW-1185">Reference proteome</keyword>
<feature type="transmembrane region" description="Helical" evidence="1">
    <location>
        <begin position="138"/>
        <end position="158"/>
    </location>
</feature>
<dbReference type="InterPro" id="IPR012867">
    <property type="entry name" value="DUF1648"/>
</dbReference>
<organism evidence="3 4">
    <name type="scientific">Corynebacterium stationis</name>
    <dbReference type="NCBI Taxonomy" id="1705"/>
    <lineage>
        <taxon>Bacteria</taxon>
        <taxon>Bacillati</taxon>
        <taxon>Actinomycetota</taxon>
        <taxon>Actinomycetes</taxon>
        <taxon>Mycobacteriales</taxon>
        <taxon>Corynebacteriaceae</taxon>
        <taxon>Corynebacterium</taxon>
    </lineage>
</organism>
<dbReference type="Pfam" id="PF07853">
    <property type="entry name" value="DUF1648"/>
    <property type="match status" value="1"/>
</dbReference>
<protein>
    <recommendedName>
        <fullName evidence="2">DUF1648 domain-containing protein</fullName>
    </recommendedName>
</protein>
<sequence length="233" mass="26283">MVFSREPDTPTLQKPPWKWVWLTLATGVLALLAVYLNWESIPDPFPTHWNARGEADAFSDKTWANLFGMFGLITGILTLVIAACFGLIYQHAKHANGQDWQVARSRATCNSMLTPLGKWMFVLNAVVVVDIYLSVTQIYSSVGLLIAAIIIVVVLLLWDMARVQKWLDDHYPDPKTSEHMKWGMFYYNPKDPNMMVHRDFNSTFNMAHTGSWIVIGALLSIPVLATALIVIFG</sequence>
<keyword evidence="1" id="KW-1133">Transmembrane helix</keyword>
<evidence type="ECO:0000313" key="3">
    <source>
        <dbReference type="EMBL" id="OAH31578.1"/>
    </source>
</evidence>
<proteinExistence type="predicted"/>